<evidence type="ECO:0000313" key="2">
    <source>
        <dbReference type="EMBL" id="CEK56865.1"/>
    </source>
</evidence>
<feature type="compositionally biased region" description="Polar residues" evidence="1">
    <location>
        <begin position="1"/>
        <end position="22"/>
    </location>
</feature>
<evidence type="ECO:0000256" key="1">
    <source>
        <dbReference type="SAM" id="MobiDB-lite"/>
    </source>
</evidence>
<gene>
    <name evidence="2" type="primary">ORF28708</name>
</gene>
<proteinExistence type="predicted"/>
<sequence>AKFTQSSDNAVGKSTQLKPSARSSEDTGQKSLTVKTTQVEKPTALGKPKVISVKPEITPLSGSNSKAVVSTSKP</sequence>
<organism evidence="2">
    <name type="scientific">Arion vulgaris</name>
    <dbReference type="NCBI Taxonomy" id="1028688"/>
    <lineage>
        <taxon>Eukaryota</taxon>
        <taxon>Metazoa</taxon>
        <taxon>Spiralia</taxon>
        <taxon>Lophotrochozoa</taxon>
        <taxon>Mollusca</taxon>
        <taxon>Gastropoda</taxon>
        <taxon>Heterobranchia</taxon>
        <taxon>Euthyneura</taxon>
        <taxon>Panpulmonata</taxon>
        <taxon>Eupulmonata</taxon>
        <taxon>Stylommatophora</taxon>
        <taxon>Helicina</taxon>
        <taxon>Arionoidea</taxon>
        <taxon>Arionidae</taxon>
        <taxon>Arion</taxon>
    </lineage>
</organism>
<feature type="region of interest" description="Disordered" evidence="1">
    <location>
        <begin position="1"/>
        <end position="50"/>
    </location>
</feature>
<reference evidence="2" key="1">
    <citation type="submission" date="2014-12" db="EMBL/GenBank/DDBJ databases">
        <title>Insight into the proteome of Arion vulgaris.</title>
        <authorList>
            <person name="Aradska J."/>
            <person name="Bulat T."/>
            <person name="Smidak R."/>
            <person name="Sarate P."/>
            <person name="Gangsoo J."/>
            <person name="Sialana F."/>
            <person name="Bilban M."/>
            <person name="Lubec G."/>
        </authorList>
    </citation>
    <scope>NUCLEOTIDE SEQUENCE</scope>
    <source>
        <tissue evidence="2">Skin</tissue>
    </source>
</reference>
<feature type="compositionally biased region" description="Polar residues" evidence="1">
    <location>
        <begin position="29"/>
        <end position="40"/>
    </location>
</feature>
<feature type="non-terminal residue" evidence="2">
    <location>
        <position position="74"/>
    </location>
</feature>
<protein>
    <submittedName>
        <fullName evidence="2">Uncharacterized protein</fullName>
    </submittedName>
</protein>
<dbReference type="AlphaFoldDB" id="A0A0B6YN16"/>
<name>A0A0B6YN16_9EUPU</name>
<accession>A0A0B6YN16</accession>
<dbReference type="EMBL" id="HACG01010000">
    <property type="protein sequence ID" value="CEK56865.1"/>
    <property type="molecule type" value="Transcribed_RNA"/>
</dbReference>
<feature type="non-terminal residue" evidence="2">
    <location>
        <position position="1"/>
    </location>
</feature>